<keyword evidence="3 5" id="KW-0378">Hydrolase</keyword>
<feature type="domain" description="Alpha galactosidase C-terminal" evidence="7">
    <location>
        <begin position="335"/>
        <end position="407"/>
    </location>
</feature>
<proteinExistence type="inferred from homology"/>
<sequence length="413" mass="46709">MLKTKYWCAVLVLFVSLTAFGQKNAALAPTPPMGWNSWNWFGKNDINEKLIKKIIDTMVKEGLRDAGYNYVIIDGGWRDTKLGPNGELLAHPVKFPHGIKPLADYAHSKGMKLGVHVVPGTHDCAGDAVGGLGREEVHLKQFVEWGLDFIKIDRCQYEVEGCGTCSKNDGWNEQNIKEVYEKWGRLLKNSGRDILYSISAYEYRDWYPATCNMARTTYDIRSRIHKGGVDFVNPLKIKKPHLSVMDIVEENNKAAEHAGNGYWNDPDMMVTGVQGLSDDEQESHFALWCMMSAPLFLGNDPRFMDQLEKELILNKDLIAINQEPTEQGRIIKRAGNTQVWVKKMKDGTRALLFLNLDPTCQQEISIDLKSLGLNKAVKVKDVIGHQELGVFKDKITMKVNIHQSKVMLVTNQE</sequence>
<dbReference type="SUPFAM" id="SSF51011">
    <property type="entry name" value="Glycosyl hydrolase domain"/>
    <property type="match status" value="1"/>
</dbReference>
<evidence type="ECO:0000256" key="5">
    <source>
        <dbReference type="RuleBase" id="RU361168"/>
    </source>
</evidence>
<keyword evidence="2 6" id="KW-0732">Signal</keyword>
<dbReference type="InterPro" id="IPR013785">
    <property type="entry name" value="Aldolase_TIM"/>
</dbReference>
<dbReference type="EC" id="3.2.1.22" evidence="5"/>
<dbReference type="Pfam" id="PF16499">
    <property type="entry name" value="Melibiase_2"/>
    <property type="match status" value="1"/>
</dbReference>
<dbReference type="OrthoDB" id="9807519at2"/>
<dbReference type="GO" id="GO:0005975">
    <property type="term" value="P:carbohydrate metabolic process"/>
    <property type="evidence" value="ECO:0007669"/>
    <property type="project" value="InterPro"/>
</dbReference>
<dbReference type="Proteomes" id="UP000245880">
    <property type="component" value="Unassembled WGS sequence"/>
</dbReference>
<dbReference type="SUPFAM" id="SSF51445">
    <property type="entry name" value="(Trans)glycosidases"/>
    <property type="match status" value="1"/>
</dbReference>
<dbReference type="PANTHER" id="PTHR11452">
    <property type="entry name" value="ALPHA-GALACTOSIDASE/ALPHA-N-ACETYLGALACTOSAMINIDASE"/>
    <property type="match status" value="1"/>
</dbReference>
<dbReference type="Gene3D" id="2.60.40.1180">
    <property type="entry name" value="Golgi alpha-mannosidase II"/>
    <property type="match status" value="1"/>
</dbReference>
<dbReference type="EMBL" id="QGDT01000015">
    <property type="protein sequence ID" value="PWJ55004.1"/>
    <property type="molecule type" value="Genomic_DNA"/>
</dbReference>
<name>A0A316ADQ0_9BACT</name>
<feature type="chain" id="PRO_5016240260" description="Alpha-galactosidase" evidence="6">
    <location>
        <begin position="22"/>
        <end position="413"/>
    </location>
</feature>
<dbReference type="InterPro" id="IPR013780">
    <property type="entry name" value="Glyco_hydro_b"/>
</dbReference>
<dbReference type="InterPro" id="IPR041233">
    <property type="entry name" value="Melibiase_C"/>
</dbReference>
<organism evidence="8 9">
    <name type="scientific">Dyadobacter jejuensis</name>
    <dbReference type="NCBI Taxonomy" id="1082580"/>
    <lineage>
        <taxon>Bacteria</taxon>
        <taxon>Pseudomonadati</taxon>
        <taxon>Bacteroidota</taxon>
        <taxon>Cytophagia</taxon>
        <taxon>Cytophagales</taxon>
        <taxon>Spirosomataceae</taxon>
        <taxon>Dyadobacter</taxon>
    </lineage>
</organism>
<dbReference type="AlphaFoldDB" id="A0A316ADQ0"/>
<dbReference type="Gene3D" id="3.20.20.70">
    <property type="entry name" value="Aldolase class I"/>
    <property type="match status" value="1"/>
</dbReference>
<feature type="signal peptide" evidence="6">
    <location>
        <begin position="1"/>
        <end position="21"/>
    </location>
</feature>
<evidence type="ECO:0000313" key="9">
    <source>
        <dbReference type="Proteomes" id="UP000245880"/>
    </source>
</evidence>
<dbReference type="PANTHER" id="PTHR11452:SF75">
    <property type="entry name" value="ALPHA-GALACTOSIDASE MEL1"/>
    <property type="match status" value="1"/>
</dbReference>
<keyword evidence="5" id="KW-1015">Disulfide bond</keyword>
<dbReference type="InterPro" id="IPR002241">
    <property type="entry name" value="Glyco_hydro_27"/>
</dbReference>
<comment type="catalytic activity">
    <reaction evidence="5">
        <text>Hydrolysis of terminal, non-reducing alpha-D-galactose residues in alpha-D-galactosides, including galactose oligosaccharides, galactomannans and galactolipids.</text>
        <dbReference type="EC" id="3.2.1.22"/>
    </reaction>
</comment>
<comment type="similarity">
    <text evidence="1 5">Belongs to the glycosyl hydrolase 27 family.</text>
</comment>
<evidence type="ECO:0000256" key="2">
    <source>
        <dbReference type="ARBA" id="ARBA00022729"/>
    </source>
</evidence>
<dbReference type="GO" id="GO:0004557">
    <property type="term" value="F:alpha-galactosidase activity"/>
    <property type="evidence" value="ECO:0007669"/>
    <property type="project" value="UniProtKB-EC"/>
</dbReference>
<keyword evidence="4 5" id="KW-0326">Glycosidase</keyword>
<keyword evidence="9" id="KW-1185">Reference proteome</keyword>
<dbReference type="InterPro" id="IPR017853">
    <property type="entry name" value="GH"/>
</dbReference>
<evidence type="ECO:0000313" key="8">
    <source>
        <dbReference type="EMBL" id="PWJ55004.1"/>
    </source>
</evidence>
<reference evidence="8 9" key="1">
    <citation type="submission" date="2018-03" db="EMBL/GenBank/DDBJ databases">
        <title>Genomic Encyclopedia of Archaeal and Bacterial Type Strains, Phase II (KMG-II): from individual species to whole genera.</title>
        <authorList>
            <person name="Goeker M."/>
        </authorList>
    </citation>
    <scope>NUCLEOTIDE SEQUENCE [LARGE SCALE GENOMIC DNA]</scope>
    <source>
        <strain evidence="8 9">DSM 100346</strain>
    </source>
</reference>
<evidence type="ECO:0000259" key="7">
    <source>
        <dbReference type="Pfam" id="PF17801"/>
    </source>
</evidence>
<comment type="caution">
    <text evidence="8">The sequence shown here is derived from an EMBL/GenBank/DDBJ whole genome shotgun (WGS) entry which is preliminary data.</text>
</comment>
<accession>A0A316ADQ0</accession>
<dbReference type="Pfam" id="PF17801">
    <property type="entry name" value="Melibiase_C"/>
    <property type="match status" value="1"/>
</dbReference>
<gene>
    <name evidence="8" type="ORF">CLV98_11523</name>
</gene>
<dbReference type="CDD" id="cd14792">
    <property type="entry name" value="GH27"/>
    <property type="match status" value="1"/>
</dbReference>
<dbReference type="RefSeq" id="WP_109677369.1">
    <property type="nucleotide sequence ID" value="NZ_QGDT01000015.1"/>
</dbReference>
<evidence type="ECO:0000256" key="3">
    <source>
        <dbReference type="ARBA" id="ARBA00022801"/>
    </source>
</evidence>
<dbReference type="PRINTS" id="PR00740">
    <property type="entry name" value="GLHYDRLASE27"/>
</dbReference>
<evidence type="ECO:0000256" key="1">
    <source>
        <dbReference type="ARBA" id="ARBA00009743"/>
    </source>
</evidence>
<protein>
    <recommendedName>
        <fullName evidence="5">Alpha-galactosidase</fullName>
        <ecNumber evidence="5">3.2.1.22</ecNumber>
    </recommendedName>
    <alternativeName>
        <fullName evidence="5">Melibiase</fullName>
    </alternativeName>
</protein>
<evidence type="ECO:0000256" key="6">
    <source>
        <dbReference type="SAM" id="SignalP"/>
    </source>
</evidence>
<evidence type="ECO:0000256" key="4">
    <source>
        <dbReference type="ARBA" id="ARBA00023295"/>
    </source>
</evidence>